<feature type="transmembrane region" description="Helical" evidence="2">
    <location>
        <begin position="36"/>
        <end position="53"/>
    </location>
</feature>
<dbReference type="InterPro" id="IPR029050">
    <property type="entry name" value="Immunoprotect_excell_Ig-like"/>
</dbReference>
<dbReference type="Gene3D" id="2.60.40.1240">
    <property type="match status" value="1"/>
</dbReference>
<organism evidence="3 4">
    <name type="scientific">Saccharopolyspora terrae</name>
    <dbReference type="NCBI Taxonomy" id="2530384"/>
    <lineage>
        <taxon>Bacteria</taxon>
        <taxon>Bacillati</taxon>
        <taxon>Actinomycetota</taxon>
        <taxon>Actinomycetes</taxon>
        <taxon>Pseudonocardiales</taxon>
        <taxon>Pseudonocardiaceae</taxon>
        <taxon>Saccharopolyspora</taxon>
    </lineage>
</organism>
<dbReference type="EMBL" id="SMKS01000004">
    <property type="protein sequence ID" value="TDD09223.1"/>
    <property type="molecule type" value="Genomic_DNA"/>
</dbReference>
<name>A0A4R4W0C2_9PSEU</name>
<dbReference type="AlphaFoldDB" id="A0A4R4W0C2"/>
<dbReference type="Proteomes" id="UP000295674">
    <property type="component" value="Unassembled WGS sequence"/>
</dbReference>
<sequence length="230" mass="23940">MAQPKPKFGGLAWTALILGIVGICGSILPILNNATALAALVGLVLGVIALFGSRKVLAGLGAVLCALGIAATAVLQGLVVAELDRVLPGAQQEQPPSSAPAPALRLPFGERHTWPKGRTISILPPVHYEETSQFSRPPEGKRHVQFDVAVRNGGDTAYNVINATITVTHNGRLAQQHFGAGDPIPVAQLPPGGEVLYTMVFEIGAEPGELQVSVQPAFAAEETAHFAGPF</sequence>
<keyword evidence="1" id="KW-0732">Signal</keyword>
<keyword evidence="2" id="KW-0812">Transmembrane</keyword>
<accession>A0A4R4W0C2</accession>
<feature type="transmembrane region" description="Helical" evidence="2">
    <location>
        <begin position="60"/>
        <end position="81"/>
    </location>
</feature>
<evidence type="ECO:0000256" key="2">
    <source>
        <dbReference type="SAM" id="Phobius"/>
    </source>
</evidence>
<keyword evidence="2" id="KW-0472">Membrane</keyword>
<keyword evidence="4" id="KW-1185">Reference proteome</keyword>
<dbReference type="RefSeq" id="WP_132672585.1">
    <property type="nucleotide sequence ID" value="NZ_SMKS01000004.1"/>
</dbReference>
<evidence type="ECO:0008006" key="5">
    <source>
        <dbReference type="Google" id="ProtNLM"/>
    </source>
</evidence>
<proteinExistence type="predicted"/>
<dbReference type="OrthoDB" id="3675370at2"/>
<reference evidence="3 4" key="1">
    <citation type="submission" date="2019-03" db="EMBL/GenBank/DDBJ databases">
        <title>Draft genome sequences of novel Actinobacteria.</title>
        <authorList>
            <person name="Sahin N."/>
            <person name="Ay H."/>
            <person name="Saygin H."/>
        </authorList>
    </citation>
    <scope>NUCLEOTIDE SEQUENCE [LARGE SCALE GENOMIC DNA]</scope>
    <source>
        <strain evidence="3 4">16K309</strain>
    </source>
</reference>
<gene>
    <name evidence="3" type="ORF">E1181_04380</name>
</gene>
<evidence type="ECO:0000256" key="1">
    <source>
        <dbReference type="ARBA" id="ARBA00022729"/>
    </source>
</evidence>
<evidence type="ECO:0000313" key="4">
    <source>
        <dbReference type="Proteomes" id="UP000295674"/>
    </source>
</evidence>
<evidence type="ECO:0000313" key="3">
    <source>
        <dbReference type="EMBL" id="TDD09223.1"/>
    </source>
</evidence>
<comment type="caution">
    <text evidence="3">The sequence shown here is derived from an EMBL/GenBank/DDBJ whole genome shotgun (WGS) entry which is preliminary data.</text>
</comment>
<protein>
    <recommendedName>
        <fullName evidence="5">DUF4352 domain-containing protein</fullName>
    </recommendedName>
</protein>
<feature type="transmembrane region" description="Helical" evidence="2">
    <location>
        <begin position="12"/>
        <end position="30"/>
    </location>
</feature>
<keyword evidence="2" id="KW-1133">Transmembrane helix</keyword>